<keyword evidence="2" id="KW-1185">Reference proteome</keyword>
<sequence length="103" mass="12162">MIQPLRHSKNSFKDWPPYQDEQVLLLGVIKNNHLPPCLTVAQVTNMLTTQVSTRTIQQEIHKLGKQSRISPKKPYLRLKDFQQKLVFAHEHQHWRITDWAQAI</sequence>
<evidence type="ECO:0000313" key="1">
    <source>
        <dbReference type="EMBL" id="MBW0504412.1"/>
    </source>
</evidence>
<organism evidence="1 2">
    <name type="scientific">Austropuccinia psidii MF-1</name>
    <dbReference type="NCBI Taxonomy" id="1389203"/>
    <lineage>
        <taxon>Eukaryota</taxon>
        <taxon>Fungi</taxon>
        <taxon>Dikarya</taxon>
        <taxon>Basidiomycota</taxon>
        <taxon>Pucciniomycotina</taxon>
        <taxon>Pucciniomycetes</taxon>
        <taxon>Pucciniales</taxon>
        <taxon>Sphaerophragmiaceae</taxon>
        <taxon>Austropuccinia</taxon>
    </lineage>
</organism>
<dbReference type="AlphaFoldDB" id="A0A9Q3DLW0"/>
<comment type="caution">
    <text evidence="1">The sequence shown here is derived from an EMBL/GenBank/DDBJ whole genome shotgun (WGS) entry which is preliminary data.</text>
</comment>
<dbReference type="Proteomes" id="UP000765509">
    <property type="component" value="Unassembled WGS sequence"/>
</dbReference>
<dbReference type="EMBL" id="AVOT02017919">
    <property type="protein sequence ID" value="MBW0504412.1"/>
    <property type="molecule type" value="Genomic_DNA"/>
</dbReference>
<gene>
    <name evidence="1" type="ORF">O181_044127</name>
</gene>
<protein>
    <recommendedName>
        <fullName evidence="3">Transposase Tc1-like domain-containing protein</fullName>
    </recommendedName>
</protein>
<reference evidence="1" key="1">
    <citation type="submission" date="2021-03" db="EMBL/GenBank/DDBJ databases">
        <title>Draft genome sequence of rust myrtle Austropuccinia psidii MF-1, a brazilian biotype.</title>
        <authorList>
            <person name="Quecine M.C."/>
            <person name="Pachon D.M.R."/>
            <person name="Bonatelli M.L."/>
            <person name="Correr F.H."/>
            <person name="Franceschini L.M."/>
            <person name="Leite T.F."/>
            <person name="Margarido G.R.A."/>
            <person name="Almeida C.A."/>
            <person name="Ferrarezi J.A."/>
            <person name="Labate C.A."/>
        </authorList>
    </citation>
    <scope>NUCLEOTIDE SEQUENCE</scope>
    <source>
        <strain evidence="1">MF-1</strain>
    </source>
</reference>
<proteinExistence type="predicted"/>
<accession>A0A9Q3DLW0</accession>
<evidence type="ECO:0008006" key="3">
    <source>
        <dbReference type="Google" id="ProtNLM"/>
    </source>
</evidence>
<name>A0A9Q3DLW0_9BASI</name>
<evidence type="ECO:0000313" key="2">
    <source>
        <dbReference type="Proteomes" id="UP000765509"/>
    </source>
</evidence>
<dbReference type="OrthoDB" id="3226274at2759"/>